<dbReference type="EMBL" id="BNAT01000051">
    <property type="protein sequence ID" value="GHE60682.1"/>
    <property type="molecule type" value="Genomic_DNA"/>
</dbReference>
<name>A0A918ZNJ8_9ACTN</name>
<protein>
    <recommendedName>
        <fullName evidence="5">Lipoprotein</fullName>
    </recommendedName>
</protein>
<evidence type="ECO:0000256" key="2">
    <source>
        <dbReference type="SAM" id="SignalP"/>
    </source>
</evidence>
<sequence>MHLKRIIAATAALASFSLITACEDADADRATAVTSPTADSGAGADTLEQAQVYVQRYASCEQMSTDPKDSRLPLTEFTAVGKWSVTERGVCSDRVENGEIIFYMFSDMKAFQEGYKQRVLAKIASGDRNYGLFSRVLVGKNFAVTPTETKTALKLSRSDLRVLTCNPTASVPEGYKREKALVEGCVLSDFVASDGGDGSPNFETPQDPNAEGESEKPGQPPAGSLGLPRAGSLAELKQLVHPHTVDCTSYSTDPVSLAVESIDYQPVITGDHRLWGIGDRAICGEPGGAQRARNLNWLDMVNDMELLQTRAKAAQQEDLKDDNRLKATVSRLLVGENIAVESNDPSVRSGLYQLQFLYLNCEPGFSAPAGYRVEKASVEGCVLTNYEPGVEVGGN</sequence>
<organism evidence="3 4">
    <name type="scientific">Streptomyces capitiformicae</name>
    <dbReference type="NCBI Taxonomy" id="2014920"/>
    <lineage>
        <taxon>Bacteria</taxon>
        <taxon>Bacillati</taxon>
        <taxon>Actinomycetota</taxon>
        <taxon>Actinomycetes</taxon>
        <taxon>Kitasatosporales</taxon>
        <taxon>Streptomycetaceae</taxon>
        <taxon>Streptomyces</taxon>
    </lineage>
</organism>
<evidence type="ECO:0008006" key="5">
    <source>
        <dbReference type="Google" id="ProtNLM"/>
    </source>
</evidence>
<keyword evidence="4" id="KW-1185">Reference proteome</keyword>
<proteinExistence type="predicted"/>
<gene>
    <name evidence="3" type="ORF">GCM10017771_83860</name>
</gene>
<dbReference type="AlphaFoldDB" id="A0A918ZNJ8"/>
<feature type="chain" id="PRO_5039567101" description="Lipoprotein" evidence="2">
    <location>
        <begin position="21"/>
        <end position="395"/>
    </location>
</feature>
<comment type="caution">
    <text evidence="3">The sequence shown here is derived from an EMBL/GenBank/DDBJ whole genome shotgun (WGS) entry which is preliminary data.</text>
</comment>
<feature type="region of interest" description="Disordered" evidence="1">
    <location>
        <begin position="192"/>
        <end position="228"/>
    </location>
</feature>
<feature type="signal peptide" evidence="2">
    <location>
        <begin position="1"/>
        <end position="20"/>
    </location>
</feature>
<dbReference type="PROSITE" id="PS51257">
    <property type="entry name" value="PROKAR_LIPOPROTEIN"/>
    <property type="match status" value="1"/>
</dbReference>
<evidence type="ECO:0000256" key="1">
    <source>
        <dbReference type="SAM" id="MobiDB-lite"/>
    </source>
</evidence>
<accession>A0A918ZNJ8</accession>
<reference evidence="3" key="1">
    <citation type="journal article" date="2014" name="Int. J. Syst. Evol. Microbiol.">
        <title>Complete genome sequence of Corynebacterium casei LMG S-19264T (=DSM 44701T), isolated from a smear-ripened cheese.</title>
        <authorList>
            <consortium name="US DOE Joint Genome Institute (JGI-PGF)"/>
            <person name="Walter F."/>
            <person name="Albersmeier A."/>
            <person name="Kalinowski J."/>
            <person name="Ruckert C."/>
        </authorList>
    </citation>
    <scope>NUCLEOTIDE SEQUENCE</scope>
    <source>
        <strain evidence="3">CGMCC 4.7403</strain>
    </source>
</reference>
<evidence type="ECO:0000313" key="4">
    <source>
        <dbReference type="Proteomes" id="UP000603227"/>
    </source>
</evidence>
<dbReference type="RefSeq" id="WP_189787681.1">
    <property type="nucleotide sequence ID" value="NZ_BNAT01000051.1"/>
</dbReference>
<evidence type="ECO:0000313" key="3">
    <source>
        <dbReference type="EMBL" id="GHE60682.1"/>
    </source>
</evidence>
<reference evidence="3" key="2">
    <citation type="submission" date="2020-09" db="EMBL/GenBank/DDBJ databases">
        <authorList>
            <person name="Sun Q."/>
            <person name="Zhou Y."/>
        </authorList>
    </citation>
    <scope>NUCLEOTIDE SEQUENCE</scope>
    <source>
        <strain evidence="3">CGMCC 4.7403</strain>
    </source>
</reference>
<dbReference type="Proteomes" id="UP000603227">
    <property type="component" value="Unassembled WGS sequence"/>
</dbReference>
<keyword evidence="2" id="KW-0732">Signal</keyword>